<feature type="transmembrane region" description="Helical" evidence="4">
    <location>
        <begin position="249"/>
        <end position="268"/>
    </location>
</feature>
<feature type="transmembrane region" description="Helical" evidence="4">
    <location>
        <begin position="280"/>
        <end position="303"/>
    </location>
</feature>
<evidence type="ECO:0008006" key="7">
    <source>
        <dbReference type="Google" id="ProtNLM"/>
    </source>
</evidence>
<dbReference type="STRING" id="235279.HH_1086"/>
<reference evidence="5 6" key="1">
    <citation type="journal article" date="2003" name="Proc. Natl. Acad. Sci. U.S.A.">
        <title>The complete genome sequence of the carcinogenic bacterium Helicobacter hepaticus.</title>
        <authorList>
            <person name="Suerbaum S."/>
            <person name="Josenhans C."/>
            <person name="Sterzenbach T."/>
            <person name="Drescher B."/>
            <person name="Brandt P."/>
            <person name="Bell M."/>
            <person name="Droege M."/>
            <person name="Fartmann B."/>
            <person name="Fischer H.-P."/>
            <person name="Ge Z."/>
            <person name="Hoerster A."/>
            <person name="Holland R."/>
            <person name="Klein K."/>
            <person name="Koenig J."/>
            <person name="Macko L."/>
            <person name="Mendz G.L."/>
            <person name="Nyakatura G."/>
            <person name="Schauer D.B."/>
            <person name="Shen Z."/>
            <person name="Weber J."/>
            <person name="Frosch M."/>
            <person name="Fox J.G."/>
        </authorList>
    </citation>
    <scope>NUCLEOTIDE SEQUENCE [LARGE SCALE GENOMIC DNA]</scope>
    <source>
        <strain evidence="6">ATCC 51449 / 3B1</strain>
    </source>
</reference>
<gene>
    <name evidence="5" type="ordered locus">HH_1086</name>
</gene>
<evidence type="ECO:0000256" key="1">
    <source>
        <dbReference type="ARBA" id="ARBA00022692"/>
    </source>
</evidence>
<dbReference type="PANTHER" id="PTHR43596:SF1">
    <property type="entry name" value="ADP,ATP CARRIER PROTEIN"/>
    <property type="match status" value="1"/>
</dbReference>
<feature type="transmembrane region" description="Helical" evidence="4">
    <location>
        <begin position="362"/>
        <end position="389"/>
    </location>
</feature>
<dbReference type="Pfam" id="PF07690">
    <property type="entry name" value="MFS_1"/>
    <property type="match status" value="1"/>
</dbReference>
<protein>
    <recommendedName>
        <fullName evidence="7">Major facilitator superfamily (MFS) profile domain-containing protein</fullName>
    </recommendedName>
</protein>
<keyword evidence="1 4" id="KW-0812">Transmembrane</keyword>
<dbReference type="InterPro" id="IPR011701">
    <property type="entry name" value="MFS"/>
</dbReference>
<evidence type="ECO:0000313" key="5">
    <source>
        <dbReference type="EMBL" id="AAP77683.1"/>
    </source>
</evidence>
<evidence type="ECO:0000256" key="3">
    <source>
        <dbReference type="ARBA" id="ARBA00023136"/>
    </source>
</evidence>
<dbReference type="SUPFAM" id="SSF103473">
    <property type="entry name" value="MFS general substrate transporter"/>
    <property type="match status" value="1"/>
</dbReference>
<feature type="transmembrane region" description="Helical" evidence="4">
    <location>
        <begin position="150"/>
        <end position="167"/>
    </location>
</feature>
<dbReference type="HOGENOM" id="CLU_027240_1_0_7"/>
<evidence type="ECO:0000256" key="4">
    <source>
        <dbReference type="SAM" id="Phobius"/>
    </source>
</evidence>
<keyword evidence="6" id="KW-1185">Reference proteome</keyword>
<name>Q7VH81_HELHP</name>
<dbReference type="AlphaFoldDB" id="Q7VH81"/>
<feature type="transmembrane region" description="Helical" evidence="4">
    <location>
        <begin position="54"/>
        <end position="77"/>
    </location>
</feature>
<feature type="transmembrane region" description="Helical" evidence="4">
    <location>
        <begin position="83"/>
        <end position="110"/>
    </location>
</feature>
<dbReference type="PANTHER" id="PTHR43596">
    <property type="entry name" value="ADP,ATP CARRIER PROTEIN"/>
    <property type="match status" value="1"/>
</dbReference>
<evidence type="ECO:0000256" key="2">
    <source>
        <dbReference type="ARBA" id="ARBA00022989"/>
    </source>
</evidence>
<dbReference type="Gene3D" id="1.20.1250.20">
    <property type="entry name" value="MFS general substrate transporter like domains"/>
    <property type="match status" value="1"/>
</dbReference>
<sequence>MLFSSYAILRPLRDALGLEGGQDELKWLFLATFILALLCSILIMFVASRIKKKFYIDVILIFFALNLLLFYAAMGYFEPNTTAFLWLCRGFYVWVSIFNLCVFSTAWSLLADIFNKDMSQRLFGIISAGASLGSIVGAASVGFLSVKLEPSSLIFGSILLFIGAIVLKNMMIKEAGAHLHIQEHFIAKFNQPIGAKNPFIGFKLIMQSKYLLMLCAFIILLTSVSTFLYMEQARIIKEVFPTREARTAAFAFIDLIVQSFSLIIQIFFTAKIAQFFGIKMLLSTLGFLMCVGFIILSFTHPAFLPLAIVMSIRRIGEYSLVKPGREMLFVPLDADSKYKVKNFLDTVVYRGGDALSAQIEGLLASVGIMCVLLIGAFISFVWGICGSILGRYYQQNKFYIKTEQ</sequence>
<dbReference type="Proteomes" id="UP000002495">
    <property type="component" value="Chromosome"/>
</dbReference>
<dbReference type="EMBL" id="AE017125">
    <property type="protein sequence ID" value="AAP77683.1"/>
    <property type="molecule type" value="Genomic_DNA"/>
</dbReference>
<feature type="transmembrane region" description="Helical" evidence="4">
    <location>
        <begin position="210"/>
        <end position="229"/>
    </location>
</feature>
<dbReference type="GO" id="GO:0022857">
    <property type="term" value="F:transmembrane transporter activity"/>
    <property type="evidence" value="ECO:0007669"/>
    <property type="project" value="InterPro"/>
</dbReference>
<evidence type="ECO:0000313" key="6">
    <source>
        <dbReference type="Proteomes" id="UP000002495"/>
    </source>
</evidence>
<feature type="transmembrane region" description="Helical" evidence="4">
    <location>
        <begin position="27"/>
        <end position="47"/>
    </location>
</feature>
<keyword evidence="2 4" id="KW-1133">Transmembrane helix</keyword>
<dbReference type="InterPro" id="IPR036259">
    <property type="entry name" value="MFS_trans_sf"/>
</dbReference>
<proteinExistence type="predicted"/>
<dbReference type="KEGG" id="hhe:HH_1086"/>
<feature type="transmembrane region" description="Helical" evidence="4">
    <location>
        <begin position="122"/>
        <end position="144"/>
    </location>
</feature>
<dbReference type="eggNOG" id="COG3202">
    <property type="taxonomic scope" value="Bacteria"/>
</dbReference>
<accession>Q7VH81</accession>
<organism evidence="5 6">
    <name type="scientific">Helicobacter hepaticus (strain ATCC 51449 / 3B1)</name>
    <dbReference type="NCBI Taxonomy" id="235279"/>
    <lineage>
        <taxon>Bacteria</taxon>
        <taxon>Pseudomonadati</taxon>
        <taxon>Campylobacterota</taxon>
        <taxon>Epsilonproteobacteria</taxon>
        <taxon>Campylobacterales</taxon>
        <taxon>Helicobacteraceae</taxon>
        <taxon>Helicobacter</taxon>
    </lineage>
</organism>
<keyword evidence="3 4" id="KW-0472">Membrane</keyword>